<keyword evidence="4" id="KW-0106">Calcium</keyword>
<dbReference type="Proteomes" id="UP000290932">
    <property type="component" value="Unassembled WGS sequence"/>
</dbReference>
<keyword evidence="3" id="KW-0479">Metal-binding</keyword>
<dbReference type="PANTHER" id="PTHR12682">
    <property type="entry name" value="ARCHEASE"/>
    <property type="match status" value="1"/>
</dbReference>
<evidence type="ECO:0000256" key="1">
    <source>
        <dbReference type="ARBA" id="ARBA00007963"/>
    </source>
</evidence>
<sequence>MTFEELEHTADVLVRVRAASINELFADAARALFSVMYGPCRDAGIVQRLTVEAGDPESLLHDFLSELLFIADVENVVLCRFELDVGEGSLSAVMHGEPFDPAKHAGGTIIKGISYSGLRIVKDDETYGVDVLFDV</sequence>
<dbReference type="InterPro" id="IPR023572">
    <property type="entry name" value="Archease_dom"/>
</dbReference>
<name>A0A498H2G2_9EURY</name>
<reference evidence="6 7" key="1">
    <citation type="journal article" date="2015" name="Int. J. Syst. Evol. Microbiol.">
        <title>Methanoculleus taiwanensis sp. nov., a methanogen isolated from deep marine sediment at the deformation front area near Taiwan.</title>
        <authorList>
            <person name="Weng C.Y."/>
            <person name="Chen S.C."/>
            <person name="Lai M.C."/>
            <person name="Wu S.Y."/>
            <person name="Lin S."/>
            <person name="Yang T.F."/>
            <person name="Chen P.C."/>
        </authorList>
    </citation>
    <scope>NUCLEOTIDE SEQUENCE [LARGE SCALE GENOMIC DNA]</scope>
    <source>
        <strain evidence="6 7">CYW4</strain>
    </source>
</reference>
<dbReference type="InterPro" id="IPR036820">
    <property type="entry name" value="Archease_dom_sf"/>
</dbReference>
<dbReference type="SUPFAM" id="SSF69819">
    <property type="entry name" value="MTH1598-like"/>
    <property type="match status" value="1"/>
</dbReference>
<dbReference type="Gene3D" id="3.55.10.10">
    <property type="entry name" value="Archease domain"/>
    <property type="match status" value="1"/>
</dbReference>
<dbReference type="RefSeq" id="WP_128693891.1">
    <property type="nucleotide sequence ID" value="NZ_LHQS01000002.1"/>
</dbReference>
<keyword evidence="7" id="KW-1185">Reference proteome</keyword>
<proteinExistence type="inferred from homology"/>
<dbReference type="PANTHER" id="PTHR12682:SF11">
    <property type="entry name" value="PROTEIN ARCHEASE"/>
    <property type="match status" value="1"/>
</dbReference>
<dbReference type="OrthoDB" id="8831at2157"/>
<dbReference type="Pfam" id="PF01951">
    <property type="entry name" value="Archease"/>
    <property type="match status" value="1"/>
</dbReference>
<gene>
    <name evidence="6" type="ORF">ABH15_08270</name>
</gene>
<evidence type="ECO:0000313" key="7">
    <source>
        <dbReference type="Proteomes" id="UP000290932"/>
    </source>
</evidence>
<comment type="similarity">
    <text evidence="1">Belongs to the archease family.</text>
</comment>
<evidence type="ECO:0000256" key="3">
    <source>
        <dbReference type="ARBA" id="ARBA00022723"/>
    </source>
</evidence>
<feature type="domain" description="Archease" evidence="5">
    <location>
        <begin position="3"/>
        <end position="135"/>
    </location>
</feature>
<protein>
    <recommendedName>
        <fullName evidence="5">Archease domain-containing protein</fullName>
    </recommendedName>
</protein>
<evidence type="ECO:0000256" key="4">
    <source>
        <dbReference type="ARBA" id="ARBA00022837"/>
    </source>
</evidence>
<comment type="caution">
    <text evidence="6">The sequence shown here is derived from an EMBL/GenBank/DDBJ whole genome shotgun (WGS) entry which is preliminary data.</text>
</comment>
<evidence type="ECO:0000313" key="6">
    <source>
        <dbReference type="EMBL" id="RXE56146.1"/>
    </source>
</evidence>
<dbReference type="AlphaFoldDB" id="A0A498H2G2"/>
<keyword evidence="2" id="KW-0819">tRNA processing</keyword>
<dbReference type="EMBL" id="LHQS01000002">
    <property type="protein sequence ID" value="RXE56146.1"/>
    <property type="molecule type" value="Genomic_DNA"/>
</dbReference>
<dbReference type="GO" id="GO:0008033">
    <property type="term" value="P:tRNA processing"/>
    <property type="evidence" value="ECO:0007669"/>
    <property type="project" value="UniProtKB-KW"/>
</dbReference>
<organism evidence="6 7">
    <name type="scientific">Methanoculleus taiwanensis</name>
    <dbReference type="NCBI Taxonomy" id="1550565"/>
    <lineage>
        <taxon>Archaea</taxon>
        <taxon>Methanobacteriati</taxon>
        <taxon>Methanobacteriota</taxon>
        <taxon>Stenosarchaea group</taxon>
        <taxon>Methanomicrobia</taxon>
        <taxon>Methanomicrobiales</taxon>
        <taxon>Methanomicrobiaceae</taxon>
        <taxon>Methanoculleus</taxon>
    </lineage>
</organism>
<evidence type="ECO:0000256" key="2">
    <source>
        <dbReference type="ARBA" id="ARBA00022694"/>
    </source>
</evidence>
<dbReference type="GO" id="GO:0046872">
    <property type="term" value="F:metal ion binding"/>
    <property type="evidence" value="ECO:0007669"/>
    <property type="project" value="UniProtKB-KW"/>
</dbReference>
<dbReference type="InterPro" id="IPR002804">
    <property type="entry name" value="Archease"/>
</dbReference>
<accession>A0A498H2G2</accession>
<evidence type="ECO:0000259" key="5">
    <source>
        <dbReference type="Pfam" id="PF01951"/>
    </source>
</evidence>